<sequence length="79" mass="8586">MAVQFLGTVISVINSDQHRLLPVSEGDVFGFALPARGDLGGLRLRGLLLRRGVLDRSWSGNGRCEQNQQEGASVPGPWR</sequence>
<dbReference type="RefSeq" id="WP_166087076.1">
    <property type="nucleotide sequence ID" value="NZ_CP096251.1"/>
</dbReference>
<evidence type="ECO:0000313" key="2">
    <source>
        <dbReference type="EMBL" id="UPT85539.1"/>
    </source>
</evidence>
<name>A0A8T5VA45_9BRAD</name>
<proteinExistence type="predicted"/>
<gene>
    <name evidence="2" type="ORF">HAP41_0000035310</name>
</gene>
<dbReference type="AlphaFoldDB" id="A0A8T5VA45"/>
<reference evidence="2" key="2">
    <citation type="submission" date="2022-04" db="EMBL/GenBank/DDBJ databases">
        <authorList>
            <person name="Bromfield E.S.P."/>
            <person name="Cloutier S."/>
        </authorList>
    </citation>
    <scope>NUCLEOTIDE SEQUENCE</scope>
    <source>
        <strain evidence="2">1S5</strain>
    </source>
</reference>
<accession>A0A8T5VA45</accession>
<feature type="region of interest" description="Disordered" evidence="1">
    <location>
        <begin position="59"/>
        <end position="79"/>
    </location>
</feature>
<evidence type="ECO:0000313" key="3">
    <source>
        <dbReference type="Proteomes" id="UP000551709"/>
    </source>
</evidence>
<reference evidence="2" key="1">
    <citation type="journal article" date="2017" name="Syst. Appl. Microbiol.">
        <title>Soybeans inoculated with root zone soils of Canadian native legumes harbour diverse and novel Bradyrhizobium spp. that possess agricultural potential.</title>
        <authorList>
            <person name="Bromfield E.S.P."/>
            <person name="Cloutier S."/>
            <person name="Tambong J.T."/>
            <person name="Tran Thi T.V."/>
        </authorList>
    </citation>
    <scope>NUCLEOTIDE SEQUENCE</scope>
    <source>
        <strain evidence="2">1S5</strain>
    </source>
</reference>
<feature type="compositionally biased region" description="Polar residues" evidence="1">
    <location>
        <begin position="59"/>
        <end position="71"/>
    </location>
</feature>
<organism evidence="2 3">
    <name type="scientific">Bradyrhizobium barranii subsp. apii</name>
    <dbReference type="NCBI Taxonomy" id="2819348"/>
    <lineage>
        <taxon>Bacteria</taxon>
        <taxon>Pseudomonadati</taxon>
        <taxon>Pseudomonadota</taxon>
        <taxon>Alphaproteobacteria</taxon>
        <taxon>Hyphomicrobiales</taxon>
        <taxon>Nitrobacteraceae</taxon>
        <taxon>Bradyrhizobium</taxon>
        <taxon>Bradyrhizobium barranii</taxon>
    </lineage>
</organism>
<dbReference type="EMBL" id="CP096255">
    <property type="protein sequence ID" value="UPT85539.1"/>
    <property type="molecule type" value="Genomic_DNA"/>
</dbReference>
<protein>
    <submittedName>
        <fullName evidence="2">Uncharacterized protein</fullName>
    </submittedName>
</protein>
<evidence type="ECO:0000256" key="1">
    <source>
        <dbReference type="SAM" id="MobiDB-lite"/>
    </source>
</evidence>
<dbReference type="Proteomes" id="UP000551709">
    <property type="component" value="Chromosome"/>
</dbReference>